<dbReference type="EMBL" id="CAADFF010000019">
    <property type="protein sequence ID" value="VFJ90356.1"/>
    <property type="molecule type" value="Genomic_DNA"/>
</dbReference>
<evidence type="ECO:0000313" key="1">
    <source>
        <dbReference type="EMBL" id="VFJ90356.1"/>
    </source>
</evidence>
<accession>A0A450UD63</accession>
<reference evidence="1" key="1">
    <citation type="submission" date="2019-02" db="EMBL/GenBank/DDBJ databases">
        <authorList>
            <person name="Gruber-Vodicka R. H."/>
            <person name="Seah K. B. B."/>
        </authorList>
    </citation>
    <scope>NUCLEOTIDE SEQUENCE</scope>
    <source>
        <strain evidence="1">BECK_M7</strain>
    </source>
</reference>
<dbReference type="AlphaFoldDB" id="A0A450UD63"/>
<gene>
    <name evidence="1" type="ORF">BECKLFY1418B_GA0070995_101942</name>
</gene>
<sequence>MSIVANSAGLYSIDSGVIGAPIAHPIGSPIITVSLAWSWWPLEATFEQKNRFQILGDQQGVHRSELDKGIGVEGILLGTSAPCLARSVPRAAR</sequence>
<proteinExistence type="predicted"/>
<organism evidence="1">
    <name type="scientific">Candidatus Kentrum sp. LFY</name>
    <dbReference type="NCBI Taxonomy" id="2126342"/>
    <lineage>
        <taxon>Bacteria</taxon>
        <taxon>Pseudomonadati</taxon>
        <taxon>Pseudomonadota</taxon>
        <taxon>Gammaproteobacteria</taxon>
        <taxon>Candidatus Kentrum</taxon>
    </lineage>
</organism>
<name>A0A450UD63_9GAMM</name>
<protein>
    <submittedName>
        <fullName evidence="1">Uncharacterized protein</fullName>
    </submittedName>
</protein>
<dbReference type="Gene3D" id="3.30.2020.40">
    <property type="entry name" value="Uncharacterised protein PF10387, DUF2442"/>
    <property type="match status" value="1"/>
</dbReference>